<evidence type="ECO:0000313" key="2">
    <source>
        <dbReference type="Proteomes" id="UP000032683"/>
    </source>
</evidence>
<organism evidence="1 2">
    <name type="scientific">Komagataeibacter xylinus NBRC 13693</name>
    <dbReference type="NCBI Taxonomy" id="1234668"/>
    <lineage>
        <taxon>Bacteria</taxon>
        <taxon>Pseudomonadati</taxon>
        <taxon>Pseudomonadota</taxon>
        <taxon>Alphaproteobacteria</taxon>
        <taxon>Acetobacterales</taxon>
        <taxon>Acetobacteraceae</taxon>
        <taxon>Komagataeibacter</taxon>
    </lineage>
</organism>
<evidence type="ECO:0000313" key="1">
    <source>
        <dbReference type="EMBL" id="GAN98682.1"/>
    </source>
</evidence>
<proteinExistence type="predicted"/>
<dbReference type="Proteomes" id="UP000032683">
    <property type="component" value="Unassembled WGS sequence"/>
</dbReference>
<gene>
    <name evidence="1" type="ORF">Gxy13693_009_020</name>
</gene>
<name>A0A0D6Q543_KOMXY</name>
<dbReference type="EMBL" id="BANJ01000009">
    <property type="protein sequence ID" value="GAN98682.1"/>
    <property type="molecule type" value="Genomic_DNA"/>
</dbReference>
<reference evidence="1 2" key="1">
    <citation type="submission" date="2012-11" db="EMBL/GenBank/DDBJ databases">
        <title>Whole genome sequence of Gluconacetobacter xylinus NBRC 13693.</title>
        <authorList>
            <person name="Azuma Y."/>
            <person name="Higashiura N."/>
            <person name="Hirakawa H."/>
            <person name="Matsushita K."/>
        </authorList>
    </citation>
    <scope>NUCLEOTIDE SEQUENCE [LARGE SCALE GENOMIC DNA]</scope>
    <source>
        <strain evidence="1 2">NBRC 13693</strain>
    </source>
</reference>
<sequence length="76" mass="8598">MYEELSTQLRFKHALNAWVTRVLFGNRAFAIDNPHSQQSRMGCPLALRVRKGLLSYCCQSNLMGVQLHGATYKAAK</sequence>
<comment type="caution">
    <text evidence="1">The sequence shown here is derived from an EMBL/GenBank/DDBJ whole genome shotgun (WGS) entry which is preliminary data.</text>
</comment>
<accession>A0A0D6Q543</accession>
<dbReference type="AlphaFoldDB" id="A0A0D6Q543"/>
<protein>
    <submittedName>
        <fullName evidence="1">Uncharacterized protein</fullName>
    </submittedName>
</protein>